<dbReference type="AlphaFoldDB" id="I0EQ11"/>
<name>I0EQ11_HELC0</name>
<proteinExistence type="inferred from homology"/>
<accession>I0EQ11</accession>
<dbReference type="PATRIC" id="fig|182217.3.peg.1884"/>
<evidence type="ECO:0000313" key="3">
    <source>
        <dbReference type="EMBL" id="AFI05030.1"/>
    </source>
</evidence>
<dbReference type="GO" id="GO:0006270">
    <property type="term" value="P:DNA replication initiation"/>
    <property type="evidence" value="ECO:0007669"/>
    <property type="project" value="InterPro"/>
</dbReference>
<dbReference type="Gene3D" id="1.10.10.10">
    <property type="entry name" value="Winged helix-like DNA-binding domain superfamily/Winged helix DNA-binding domain"/>
    <property type="match status" value="2"/>
</dbReference>
<reference evidence="4" key="1">
    <citation type="submission" date="2012-04" db="EMBL/GenBank/DDBJ databases">
        <title>Complete genome sequence of Helicobacter cetorum strain MIT 00-7128.</title>
        <authorList>
            <person name="Kersulyte D."/>
            <person name="Berg D.E."/>
        </authorList>
    </citation>
    <scope>NUCLEOTIDE SEQUENCE [LARGE SCALE GENOMIC DNA]</scope>
    <source>
        <strain evidence="4">ATCC BAA-429 / MIT 00-7128</strain>
        <plasmid evidence="4">pHCW</plasmid>
    </source>
</reference>
<dbReference type="Proteomes" id="UP000005010">
    <property type="component" value="Plasmid pHCW"/>
</dbReference>
<dbReference type="KEGG" id="hce:HCW_08973"/>
<dbReference type="GO" id="GO:0003887">
    <property type="term" value="F:DNA-directed DNA polymerase activity"/>
    <property type="evidence" value="ECO:0007669"/>
    <property type="project" value="InterPro"/>
</dbReference>
<dbReference type="Pfam" id="PF01051">
    <property type="entry name" value="Rep3_N"/>
    <property type="match status" value="1"/>
</dbReference>
<dbReference type="InterPro" id="IPR036388">
    <property type="entry name" value="WH-like_DNA-bd_sf"/>
</dbReference>
<organism evidence="3 4">
    <name type="scientific">Helicobacter cetorum (strain ATCC BAA-429 / MIT 00-7128)</name>
    <dbReference type="NCBI Taxonomy" id="182217"/>
    <lineage>
        <taxon>Bacteria</taxon>
        <taxon>Pseudomonadati</taxon>
        <taxon>Campylobacterota</taxon>
        <taxon>Epsilonproteobacteria</taxon>
        <taxon>Campylobacterales</taxon>
        <taxon>Helicobacteraceae</taxon>
        <taxon>Helicobacter</taxon>
    </lineage>
</organism>
<dbReference type="EMBL" id="CP003480">
    <property type="protein sequence ID" value="AFI05030.1"/>
    <property type="molecule type" value="Genomic_DNA"/>
</dbReference>
<dbReference type="RefSeq" id="WP_014661890.1">
    <property type="nucleotide sequence ID" value="NC_017738.1"/>
</dbReference>
<dbReference type="InterPro" id="IPR036390">
    <property type="entry name" value="WH_DNA-bd_sf"/>
</dbReference>
<feature type="domain" description="Initiator Rep protein WH1" evidence="2">
    <location>
        <begin position="23"/>
        <end position="174"/>
    </location>
</feature>
<dbReference type="HOGENOM" id="CLU_053502_0_0_7"/>
<keyword evidence="3" id="KW-0614">Plasmid</keyword>
<protein>
    <recommendedName>
        <fullName evidence="2">Initiator Rep protein WH1 domain-containing protein</fullName>
    </recommendedName>
</protein>
<dbReference type="Pfam" id="PF21205">
    <property type="entry name" value="Rep3_C"/>
    <property type="match status" value="1"/>
</dbReference>
<dbReference type="InterPro" id="IPR000525">
    <property type="entry name" value="Initiator_Rep_WH1"/>
</dbReference>
<evidence type="ECO:0000256" key="1">
    <source>
        <dbReference type="ARBA" id="ARBA00038283"/>
    </source>
</evidence>
<gene>
    <name evidence="3" type="ordered locus">HCW_08973</name>
</gene>
<geneLocation type="plasmid" evidence="3 4">
    <name>pHCW</name>
</geneLocation>
<evidence type="ECO:0000313" key="4">
    <source>
        <dbReference type="Proteomes" id="UP000005010"/>
    </source>
</evidence>
<evidence type="ECO:0000259" key="2">
    <source>
        <dbReference type="Pfam" id="PF01051"/>
    </source>
</evidence>
<dbReference type="SUPFAM" id="SSF46785">
    <property type="entry name" value="Winged helix' DNA-binding domain"/>
    <property type="match status" value="2"/>
</dbReference>
<comment type="similarity">
    <text evidence="1">Belongs to the initiator RepB protein family.</text>
</comment>
<sequence>MAKSLSNSKPKTPKKPKIQKALITQDNRFIYSQYDMNLLELKFFYWIASKINPLIDTDFREYEISIQEIMGVLGHKSKDNHTLIKDALKNLSKRIVEEDNLVINEVTNKASGTYTAITIFEFLQYDADKSVFKCQINKRMKPYLLGLKEKFTQTPLECILSMRSYYGVRIYQMLLSEIRQNRNTLKLNVAYLQNILSVPNSLLVWQDFKRFVLEKAQKEINKYSDIVLVEVEPHKQGRKIVDITFHFEYKTTDKKLLQEQNKELNYTDKIIKGLNAFVGKSIACQQNADKSWTCGVYDGDYKILKFDSLSQEVKDIVTENGKKPYKHPYIVRIGLYSNAPRKLVANFCVRDYKTLEKLKERQEIAESEFYTDLERTKTALEFKNALKQGNLLDLLEKRKKSQN</sequence>
<keyword evidence="4" id="KW-1185">Reference proteome</keyword>